<evidence type="ECO:0000256" key="9">
    <source>
        <dbReference type="SAM" id="MobiDB-lite"/>
    </source>
</evidence>
<dbReference type="Proteomes" id="UP000736164">
    <property type="component" value="Unassembled WGS sequence"/>
</dbReference>
<dbReference type="PROSITE" id="PS50102">
    <property type="entry name" value="RRM"/>
    <property type="match status" value="3"/>
</dbReference>
<evidence type="ECO:0000256" key="7">
    <source>
        <dbReference type="PROSITE-ProRule" id="PRU00176"/>
    </source>
</evidence>
<feature type="non-terminal residue" evidence="11">
    <location>
        <position position="1"/>
    </location>
</feature>
<dbReference type="InterPro" id="IPR035979">
    <property type="entry name" value="RBD_domain_sf"/>
</dbReference>
<evidence type="ECO:0000256" key="4">
    <source>
        <dbReference type="ARBA" id="ARBA00022884"/>
    </source>
</evidence>
<keyword evidence="4 7" id="KW-0694">RNA-binding</keyword>
<evidence type="ECO:0000256" key="8">
    <source>
        <dbReference type="RuleBase" id="RU364135"/>
    </source>
</evidence>
<comment type="similarity">
    <text evidence="8">Belongs to the splicing factor SR family.</text>
</comment>
<feature type="compositionally biased region" description="Basic and acidic residues" evidence="9">
    <location>
        <begin position="22"/>
        <end position="53"/>
    </location>
</feature>
<evidence type="ECO:0000259" key="10">
    <source>
        <dbReference type="PROSITE" id="PS50102"/>
    </source>
</evidence>
<feature type="non-terminal residue" evidence="11">
    <location>
        <position position="462"/>
    </location>
</feature>
<dbReference type="AlphaFoldDB" id="A0A8J7T9S5"/>
<keyword evidence="3" id="KW-0677">Repeat</keyword>
<protein>
    <recommendedName>
        <fullName evidence="8">Splicing factor U2AF subunit</fullName>
    </recommendedName>
    <alternativeName>
        <fullName evidence="8">U2 snRNP auxiliary factor large subunit</fullName>
    </alternativeName>
</protein>
<evidence type="ECO:0000256" key="2">
    <source>
        <dbReference type="ARBA" id="ARBA00022664"/>
    </source>
</evidence>
<dbReference type="SUPFAM" id="SSF54928">
    <property type="entry name" value="RNA-binding domain, RBD"/>
    <property type="match status" value="2"/>
</dbReference>
<comment type="subcellular location">
    <subcellularLocation>
        <location evidence="1 8">Nucleus</location>
    </subcellularLocation>
</comment>
<feature type="domain" description="RRM" evidence="10">
    <location>
        <begin position="253"/>
        <end position="331"/>
    </location>
</feature>
<dbReference type="GO" id="GO:0006397">
    <property type="term" value="P:mRNA processing"/>
    <property type="evidence" value="ECO:0007669"/>
    <property type="project" value="UniProtKB-KW"/>
</dbReference>
<keyword evidence="6 8" id="KW-0539">Nucleus</keyword>
<keyword evidence="2 8" id="KW-0507">mRNA processing</keyword>
<dbReference type="NCBIfam" id="TIGR01642">
    <property type="entry name" value="U2AF_lg"/>
    <property type="match status" value="1"/>
</dbReference>
<evidence type="ECO:0000313" key="11">
    <source>
        <dbReference type="EMBL" id="MBN3314966.1"/>
    </source>
</evidence>
<dbReference type="GO" id="GO:0003723">
    <property type="term" value="F:RNA binding"/>
    <property type="evidence" value="ECO:0007669"/>
    <property type="project" value="UniProtKB-UniRule"/>
</dbReference>
<dbReference type="InterPro" id="IPR000504">
    <property type="entry name" value="RRM_dom"/>
</dbReference>
<evidence type="ECO:0000313" key="12">
    <source>
        <dbReference type="Proteomes" id="UP000736164"/>
    </source>
</evidence>
<name>A0A8J7T9S5_ATRSP</name>
<feature type="compositionally biased region" description="Basic residues" evidence="9">
    <location>
        <begin position="1"/>
        <end position="21"/>
    </location>
</feature>
<dbReference type="PANTHER" id="PTHR23139">
    <property type="entry name" value="RNA-BINDING PROTEIN"/>
    <property type="match status" value="1"/>
</dbReference>
<dbReference type="GO" id="GO:0008380">
    <property type="term" value="P:RNA splicing"/>
    <property type="evidence" value="ECO:0007669"/>
    <property type="project" value="UniProtKB-KW"/>
</dbReference>
<dbReference type="FunFam" id="3.30.70.330:FF:000074">
    <property type="entry name" value="U2 snRNP auxiliary factor large subunit"/>
    <property type="match status" value="1"/>
</dbReference>
<dbReference type="InterPro" id="IPR006529">
    <property type="entry name" value="U2AF_lg"/>
</dbReference>
<organism evidence="11 12">
    <name type="scientific">Atractosteus spatula</name>
    <name type="common">Alligator gar</name>
    <name type="synonym">Lepisosteus spatula</name>
    <dbReference type="NCBI Taxonomy" id="7917"/>
    <lineage>
        <taxon>Eukaryota</taxon>
        <taxon>Metazoa</taxon>
        <taxon>Chordata</taxon>
        <taxon>Craniata</taxon>
        <taxon>Vertebrata</taxon>
        <taxon>Euteleostomi</taxon>
        <taxon>Actinopterygii</taxon>
        <taxon>Neopterygii</taxon>
        <taxon>Holostei</taxon>
        <taxon>Semionotiformes</taxon>
        <taxon>Lepisosteidae</taxon>
        <taxon>Atractosteus</taxon>
    </lineage>
</organism>
<feature type="domain" description="RRM" evidence="10">
    <location>
        <begin position="143"/>
        <end position="225"/>
    </location>
</feature>
<dbReference type="EMBL" id="JAAWVO010019016">
    <property type="protein sequence ID" value="MBN3314966.1"/>
    <property type="molecule type" value="Genomic_DNA"/>
</dbReference>
<dbReference type="CDD" id="cd12232">
    <property type="entry name" value="RRM3_U2AF65"/>
    <property type="match status" value="1"/>
</dbReference>
<dbReference type="FunFam" id="3.30.70.330:FF:000097">
    <property type="entry name" value="U2 snRNP auxiliary factor large subunit"/>
    <property type="match status" value="1"/>
</dbReference>
<feature type="region of interest" description="Disordered" evidence="9">
    <location>
        <begin position="1"/>
        <end position="81"/>
    </location>
</feature>
<proteinExistence type="inferred from homology"/>
<gene>
    <name evidence="11" type="primary">U2af2</name>
    <name evidence="11" type="ORF">GTO95_0004998</name>
</gene>
<dbReference type="InterPro" id="IPR003954">
    <property type="entry name" value="RRM_euk-type"/>
</dbReference>
<sequence length="462" mass="51744">EREKERHKKRSRSRSRSRSEKHRSWSKDRGSRDKRSRSRDRQSKSRDRRSGSHEHKKHRYPGVQLSAASEGYSPRRTRKKRTCRYWDVPPPGFEHITPLQYKAMQAAGQIPTIALLATSTTSGVAITPTQVPIVGSQMTRQARRLYVGNIPFGVTEEAMADFFNAQMRLAGLSQAPSNPVLAVQINQDKNFAFLEFRSVDETTQAMAFDGIIFQGQSLKIRRPHDYRPLPGISEQPSFHVPGVVSTVVPDSPHKLFIGGLPNYLNDDQVKELLTSFGPLKAFNLVKDSATSLSKGYAFCEYVDVSVTDQAVAGLNGMQLGDKKLIVQRASVGAKNANPSAIIEAPVTLQVPGLQALQSTGIPTEVLCLLNMVMPEELVDDEDYEEILEDIREECCKYGSVRSIEIPRPVDGLEVPGCGKIFVEYVSVSECQKAMQALTGRKFANRVVVTKYYDPDMYHRHEF</sequence>
<dbReference type="GO" id="GO:0005634">
    <property type="term" value="C:nucleus"/>
    <property type="evidence" value="ECO:0007669"/>
    <property type="project" value="UniProtKB-SubCell"/>
</dbReference>
<dbReference type="InterPro" id="IPR012677">
    <property type="entry name" value="Nucleotide-bd_a/b_plait_sf"/>
</dbReference>
<dbReference type="Gene3D" id="3.30.70.330">
    <property type="match status" value="3"/>
</dbReference>
<keyword evidence="5 8" id="KW-0508">mRNA splicing</keyword>
<dbReference type="CDD" id="cd12231">
    <property type="entry name" value="RRM2_U2AF65"/>
    <property type="match status" value="1"/>
</dbReference>
<dbReference type="CDD" id="cd12230">
    <property type="entry name" value="RRM1_U2AF65"/>
    <property type="match status" value="1"/>
</dbReference>
<evidence type="ECO:0000256" key="1">
    <source>
        <dbReference type="ARBA" id="ARBA00004123"/>
    </source>
</evidence>
<keyword evidence="12" id="KW-1185">Reference proteome</keyword>
<evidence type="ECO:0000256" key="6">
    <source>
        <dbReference type="ARBA" id="ARBA00023242"/>
    </source>
</evidence>
<accession>A0A8J7T9S5</accession>
<comment type="caution">
    <text evidence="11">The sequence shown here is derived from an EMBL/GenBank/DDBJ whole genome shotgun (WGS) entry which is preliminary data.</text>
</comment>
<reference evidence="11" key="1">
    <citation type="journal article" date="2021" name="Cell">
        <title>Tracing the genetic footprints of vertebrate landing in non-teleost ray-finned fishes.</title>
        <authorList>
            <person name="Bi X."/>
            <person name="Wang K."/>
            <person name="Yang L."/>
            <person name="Pan H."/>
            <person name="Jiang H."/>
            <person name="Wei Q."/>
            <person name="Fang M."/>
            <person name="Yu H."/>
            <person name="Zhu C."/>
            <person name="Cai Y."/>
            <person name="He Y."/>
            <person name="Gan X."/>
            <person name="Zeng H."/>
            <person name="Yu D."/>
            <person name="Zhu Y."/>
            <person name="Jiang H."/>
            <person name="Qiu Q."/>
            <person name="Yang H."/>
            <person name="Zhang Y.E."/>
            <person name="Wang W."/>
            <person name="Zhu M."/>
            <person name="He S."/>
            <person name="Zhang G."/>
        </authorList>
    </citation>
    <scope>NUCLEOTIDE SEQUENCE</scope>
    <source>
        <strain evidence="11">Allg_001</strain>
    </source>
</reference>
<evidence type="ECO:0000256" key="5">
    <source>
        <dbReference type="ARBA" id="ARBA00023187"/>
    </source>
</evidence>
<feature type="domain" description="RRM" evidence="10">
    <location>
        <begin position="364"/>
        <end position="454"/>
    </location>
</feature>
<dbReference type="SMART" id="SM00361">
    <property type="entry name" value="RRM_1"/>
    <property type="match status" value="1"/>
</dbReference>
<comment type="function">
    <text evidence="8">Necessary for the splicing of pre-mRNA.</text>
</comment>
<dbReference type="Pfam" id="PF00076">
    <property type="entry name" value="RRM_1"/>
    <property type="match status" value="2"/>
</dbReference>
<evidence type="ECO:0000256" key="3">
    <source>
        <dbReference type="ARBA" id="ARBA00022737"/>
    </source>
</evidence>
<dbReference type="SMART" id="SM00360">
    <property type="entry name" value="RRM"/>
    <property type="match status" value="3"/>
</dbReference>